<gene>
    <name evidence="2" type="ORF">COY66_01245</name>
</gene>
<proteinExistence type="predicted"/>
<feature type="transmembrane region" description="Helical" evidence="1">
    <location>
        <begin position="182"/>
        <end position="215"/>
    </location>
</feature>
<feature type="transmembrane region" description="Helical" evidence="1">
    <location>
        <begin position="288"/>
        <end position="307"/>
    </location>
</feature>
<comment type="caution">
    <text evidence="2">The sequence shown here is derived from an EMBL/GenBank/DDBJ whole genome shotgun (WGS) entry which is preliminary data.</text>
</comment>
<keyword evidence="1" id="KW-0472">Membrane</keyword>
<name>A0A2M7RK79_9BACT</name>
<organism evidence="2 3">
    <name type="scientific">Candidatus Kerfeldbacteria bacterium CG_4_10_14_0_8_um_filter_42_10</name>
    <dbReference type="NCBI Taxonomy" id="2014248"/>
    <lineage>
        <taxon>Bacteria</taxon>
        <taxon>Candidatus Kerfeldiibacteriota</taxon>
    </lineage>
</organism>
<dbReference type="EMBL" id="PFMD01000014">
    <property type="protein sequence ID" value="PIY97114.1"/>
    <property type="molecule type" value="Genomic_DNA"/>
</dbReference>
<protein>
    <submittedName>
        <fullName evidence="2">Uncharacterized protein</fullName>
    </submittedName>
</protein>
<accession>A0A2M7RK79</accession>
<keyword evidence="1" id="KW-1133">Transmembrane helix</keyword>
<evidence type="ECO:0000313" key="3">
    <source>
        <dbReference type="Proteomes" id="UP000230779"/>
    </source>
</evidence>
<evidence type="ECO:0000256" key="1">
    <source>
        <dbReference type="SAM" id="Phobius"/>
    </source>
</evidence>
<reference evidence="2 3" key="1">
    <citation type="submission" date="2017-09" db="EMBL/GenBank/DDBJ databases">
        <title>Depth-based differentiation of microbial function through sediment-hosted aquifers and enrichment of novel symbionts in the deep terrestrial subsurface.</title>
        <authorList>
            <person name="Probst A.J."/>
            <person name="Ladd B."/>
            <person name="Jarett J.K."/>
            <person name="Geller-Mcgrath D.E."/>
            <person name="Sieber C.M."/>
            <person name="Emerson J.B."/>
            <person name="Anantharaman K."/>
            <person name="Thomas B.C."/>
            <person name="Malmstrom R."/>
            <person name="Stieglmeier M."/>
            <person name="Klingl A."/>
            <person name="Woyke T."/>
            <person name="Ryan C.M."/>
            <person name="Banfield J.F."/>
        </authorList>
    </citation>
    <scope>NUCLEOTIDE SEQUENCE [LARGE SCALE GENOMIC DNA]</scope>
    <source>
        <strain evidence="2">CG_4_10_14_0_8_um_filter_42_10</strain>
    </source>
</reference>
<keyword evidence="1" id="KW-0812">Transmembrane</keyword>
<dbReference type="Proteomes" id="UP000230779">
    <property type="component" value="Unassembled WGS sequence"/>
</dbReference>
<sequence>MGRLTLLVQSETTHDPTIAVSWCMDRELVKQLADLKAVDAQILLVTYDPKTHFEHRYLRPLSEGMEHVQFHNSGKQKIFAAIVWDEKGPKKLRQTYLTRNNYKYSTDVVDHSTNELYEVNSETTLCDLECQTEIAVNVEKALFAKKPFDWGWVMMFRKDDKVIIDQCQYRKYRLIAYPLNPLAILGCVIVAIIAAAVYVVGTLAAGITATVLFLFGMKVCWRAVYGWSSNEFDWPYKTGKYNTLEWKDIWNEADGTYFTKDVSWIFRPGILVVLAYLVMLVANTPVLQLILASLVGLIVAGLIVYGTNKVAKKTAYSARVSRIETNLQPLLCENLISGADDISTKGNRSAHLMFTGVKAKVCRPFARG</sequence>
<feature type="transmembrane region" description="Helical" evidence="1">
    <location>
        <begin position="264"/>
        <end position="282"/>
    </location>
</feature>
<evidence type="ECO:0000313" key="2">
    <source>
        <dbReference type="EMBL" id="PIY97114.1"/>
    </source>
</evidence>
<dbReference type="AlphaFoldDB" id="A0A2M7RK79"/>